<reference evidence="2 3" key="1">
    <citation type="submission" date="2018-11" db="EMBL/GenBank/DDBJ databases">
        <title>The draft genome sequence of Amphritea opalescens ANRC-JH13T.</title>
        <authorList>
            <person name="Fang Z."/>
            <person name="Zhang Y."/>
            <person name="Han X."/>
        </authorList>
    </citation>
    <scope>NUCLEOTIDE SEQUENCE [LARGE SCALE GENOMIC DNA]</scope>
    <source>
        <strain evidence="2 3">ANRC-JH13</strain>
    </source>
</reference>
<name>A0A430KP93_9GAMM</name>
<organism evidence="2 3">
    <name type="scientific">Amphritea opalescens</name>
    <dbReference type="NCBI Taxonomy" id="2490544"/>
    <lineage>
        <taxon>Bacteria</taxon>
        <taxon>Pseudomonadati</taxon>
        <taxon>Pseudomonadota</taxon>
        <taxon>Gammaproteobacteria</taxon>
        <taxon>Oceanospirillales</taxon>
        <taxon>Oceanospirillaceae</taxon>
        <taxon>Amphritea</taxon>
    </lineage>
</organism>
<gene>
    <name evidence="2" type="ORF">EH243_12645</name>
</gene>
<dbReference type="RefSeq" id="WP_126159039.1">
    <property type="nucleotide sequence ID" value="NZ_RQXW01000011.1"/>
</dbReference>
<evidence type="ECO:0000259" key="1">
    <source>
        <dbReference type="Pfam" id="PF16036"/>
    </source>
</evidence>
<dbReference type="EMBL" id="RQXW01000011">
    <property type="protein sequence ID" value="RTE65282.1"/>
    <property type="molecule type" value="Genomic_DNA"/>
</dbReference>
<evidence type="ECO:0000313" key="3">
    <source>
        <dbReference type="Proteomes" id="UP000283087"/>
    </source>
</evidence>
<sequence length="170" mass="19439">MRLNLLVISLILFFTGITHALAKPKPLPDNMQLVGQAELKVLWFKVYSARLESLAGRYDADMSPLVLHLDYQRDISRQQLLDETASQWQRAKVNPTDQARWLTSLAQIWPDIRQQDSLSFYQASDGGHFYHNQRYIGSINDAGFSQAFLAIWLADNSDFPQLTRALTGQQ</sequence>
<comment type="caution">
    <text evidence="2">The sequence shown here is derived from an EMBL/GenBank/DDBJ whole genome shotgun (WGS) entry which is preliminary data.</text>
</comment>
<keyword evidence="3" id="KW-1185">Reference proteome</keyword>
<protein>
    <recommendedName>
        <fullName evidence="1">Chalcone isomerase domain-containing protein</fullName>
    </recommendedName>
</protein>
<feature type="domain" description="Chalcone isomerase" evidence="1">
    <location>
        <begin position="32"/>
        <end position="157"/>
    </location>
</feature>
<accession>A0A430KP93</accession>
<proteinExistence type="predicted"/>
<dbReference type="Proteomes" id="UP000283087">
    <property type="component" value="Unassembled WGS sequence"/>
</dbReference>
<dbReference type="OrthoDB" id="8527419at2"/>
<dbReference type="AlphaFoldDB" id="A0A430KP93"/>
<evidence type="ECO:0000313" key="2">
    <source>
        <dbReference type="EMBL" id="RTE65282.1"/>
    </source>
</evidence>
<dbReference type="Pfam" id="PF16036">
    <property type="entry name" value="Chalcone_3"/>
    <property type="match status" value="1"/>
</dbReference>
<dbReference type="InterPro" id="IPR016087">
    <property type="entry name" value="Chalcone_isomerase"/>
</dbReference>